<organism evidence="13 14">
    <name type="scientific">Oleiagrimonas citrea</name>
    <dbReference type="NCBI Taxonomy" id="1665687"/>
    <lineage>
        <taxon>Bacteria</taxon>
        <taxon>Pseudomonadati</taxon>
        <taxon>Pseudomonadota</taxon>
        <taxon>Gammaproteobacteria</taxon>
        <taxon>Lysobacterales</taxon>
        <taxon>Rhodanobacteraceae</taxon>
        <taxon>Oleiagrimonas</taxon>
    </lineage>
</organism>
<keyword evidence="14" id="KW-1185">Reference proteome</keyword>
<dbReference type="InterPro" id="IPR026017">
    <property type="entry name" value="Lumazine-bd_dom"/>
</dbReference>
<comment type="subunit">
    <text evidence="4">Homotrimer.</text>
</comment>
<dbReference type="SUPFAM" id="SSF63380">
    <property type="entry name" value="Riboflavin synthase domain-like"/>
    <property type="match status" value="2"/>
</dbReference>
<feature type="repeat" description="Lumazine-binding" evidence="11">
    <location>
        <begin position="1"/>
        <end position="97"/>
    </location>
</feature>
<comment type="catalytic activity">
    <reaction evidence="1">
        <text>2 6,7-dimethyl-8-(1-D-ribityl)lumazine + H(+) = 5-amino-6-(D-ribitylamino)uracil + riboflavin</text>
        <dbReference type="Rhea" id="RHEA:20772"/>
        <dbReference type="ChEBI" id="CHEBI:15378"/>
        <dbReference type="ChEBI" id="CHEBI:15934"/>
        <dbReference type="ChEBI" id="CHEBI:57986"/>
        <dbReference type="ChEBI" id="CHEBI:58201"/>
        <dbReference type="EC" id="2.5.1.9"/>
    </reaction>
</comment>
<evidence type="ECO:0000256" key="3">
    <source>
        <dbReference type="ARBA" id="ARBA00004887"/>
    </source>
</evidence>
<dbReference type="EC" id="2.5.1.9" evidence="5 10"/>
<name>A0A846ZKX3_9GAMM</name>
<evidence type="ECO:0000259" key="12">
    <source>
        <dbReference type="PROSITE" id="PS51177"/>
    </source>
</evidence>
<dbReference type="Pfam" id="PF00677">
    <property type="entry name" value="Lum_binding"/>
    <property type="match status" value="2"/>
</dbReference>
<dbReference type="NCBIfam" id="NF006767">
    <property type="entry name" value="PRK09289.1"/>
    <property type="match status" value="1"/>
</dbReference>
<dbReference type="FunFam" id="2.40.30.20:FF:000004">
    <property type="entry name" value="Riboflavin synthase, alpha subunit"/>
    <property type="match status" value="1"/>
</dbReference>
<dbReference type="PROSITE" id="PS51177">
    <property type="entry name" value="LUMAZINE_BIND"/>
    <property type="match status" value="2"/>
</dbReference>
<dbReference type="InterPro" id="IPR023366">
    <property type="entry name" value="ATP_synth_asu-like_sf"/>
</dbReference>
<dbReference type="GO" id="GO:0009231">
    <property type="term" value="P:riboflavin biosynthetic process"/>
    <property type="evidence" value="ECO:0007669"/>
    <property type="project" value="UniProtKB-KW"/>
</dbReference>
<evidence type="ECO:0000256" key="10">
    <source>
        <dbReference type="NCBIfam" id="TIGR00187"/>
    </source>
</evidence>
<sequence>MFTGIIQSVGRVRGIERRGGDVRLSIATGDLDLSDVQLGDSIAVAGCCLTAVALDDGGFAADVSNESLSLTTLGGLKDGDAVNLEKALRLADRLGGHLVSGHVDGVGRVVSVTRDARSQRWTFEVPADLARYIAHKGSITIDGTSLTVNEVEGTRFGVNLIPHTVEHTTFAHRRSGDAVNLEVDVVARYVERLLGTGESGGIDAEFLRRHGFA</sequence>
<dbReference type="InterPro" id="IPR001783">
    <property type="entry name" value="Lumazine-bd"/>
</dbReference>
<comment type="pathway">
    <text evidence="3">Cofactor biosynthesis; riboflavin biosynthesis; riboflavin from 2-hydroxy-3-oxobutyl phosphate and 5-amino-6-(D-ribitylamino)uracil: step 2/2.</text>
</comment>
<evidence type="ECO:0000256" key="2">
    <source>
        <dbReference type="ARBA" id="ARBA00002803"/>
    </source>
</evidence>
<dbReference type="InterPro" id="IPR017938">
    <property type="entry name" value="Riboflavin_synthase-like_b-brl"/>
</dbReference>
<dbReference type="Proteomes" id="UP000541636">
    <property type="component" value="Unassembled WGS sequence"/>
</dbReference>
<keyword evidence="9" id="KW-0677">Repeat</keyword>
<evidence type="ECO:0000256" key="7">
    <source>
        <dbReference type="ARBA" id="ARBA00022619"/>
    </source>
</evidence>
<dbReference type="RefSeq" id="WP_168608592.1">
    <property type="nucleotide sequence ID" value="NZ_JAAZQD010000002.1"/>
</dbReference>
<dbReference type="PANTHER" id="PTHR21098:SF12">
    <property type="entry name" value="RIBOFLAVIN SYNTHASE"/>
    <property type="match status" value="1"/>
</dbReference>
<proteinExistence type="predicted"/>
<dbReference type="PANTHER" id="PTHR21098">
    <property type="entry name" value="RIBOFLAVIN SYNTHASE ALPHA CHAIN"/>
    <property type="match status" value="1"/>
</dbReference>
<evidence type="ECO:0000256" key="4">
    <source>
        <dbReference type="ARBA" id="ARBA00011233"/>
    </source>
</evidence>
<dbReference type="AlphaFoldDB" id="A0A846ZKX3"/>
<evidence type="ECO:0000256" key="1">
    <source>
        <dbReference type="ARBA" id="ARBA00000968"/>
    </source>
</evidence>
<comment type="caution">
    <text evidence="13">The sequence shown here is derived from an EMBL/GenBank/DDBJ whole genome shotgun (WGS) entry which is preliminary data.</text>
</comment>
<dbReference type="GO" id="GO:0004746">
    <property type="term" value="F:riboflavin synthase activity"/>
    <property type="evidence" value="ECO:0007669"/>
    <property type="project" value="UniProtKB-UniRule"/>
</dbReference>
<evidence type="ECO:0000256" key="9">
    <source>
        <dbReference type="ARBA" id="ARBA00022737"/>
    </source>
</evidence>
<keyword evidence="7" id="KW-0686">Riboflavin biosynthesis</keyword>
<comment type="function">
    <text evidence="2">Catalyzes the dismutation of two molecules of 6,7-dimethyl-8-ribityllumazine, resulting in the formation of riboflavin and 5-amino-6-(D-ribitylamino)uracil.</text>
</comment>
<accession>A0A846ZKX3</accession>
<evidence type="ECO:0000256" key="8">
    <source>
        <dbReference type="ARBA" id="ARBA00022679"/>
    </source>
</evidence>
<evidence type="ECO:0000256" key="6">
    <source>
        <dbReference type="ARBA" id="ARBA00013950"/>
    </source>
</evidence>
<dbReference type="NCBIfam" id="NF009566">
    <property type="entry name" value="PRK13020.1"/>
    <property type="match status" value="1"/>
</dbReference>
<dbReference type="CDD" id="cd00402">
    <property type="entry name" value="Riboflavin_synthase_like"/>
    <property type="match status" value="1"/>
</dbReference>
<feature type="domain" description="Lumazine-binding" evidence="12">
    <location>
        <begin position="98"/>
        <end position="194"/>
    </location>
</feature>
<dbReference type="PIRSF" id="PIRSF000498">
    <property type="entry name" value="Riboflavin_syn_A"/>
    <property type="match status" value="1"/>
</dbReference>
<dbReference type="FunFam" id="2.40.30.20:FF:000003">
    <property type="entry name" value="Riboflavin synthase, alpha subunit"/>
    <property type="match status" value="1"/>
</dbReference>
<evidence type="ECO:0000313" key="14">
    <source>
        <dbReference type="Proteomes" id="UP000541636"/>
    </source>
</evidence>
<dbReference type="Gene3D" id="2.40.30.20">
    <property type="match status" value="2"/>
</dbReference>
<protein>
    <recommendedName>
        <fullName evidence="6 10">Riboflavin synthase</fullName>
        <ecNumber evidence="5 10">2.5.1.9</ecNumber>
    </recommendedName>
</protein>
<evidence type="ECO:0000313" key="13">
    <source>
        <dbReference type="EMBL" id="NKZ38188.1"/>
    </source>
</evidence>
<keyword evidence="8 13" id="KW-0808">Transferase</keyword>
<dbReference type="EMBL" id="JAAZQD010000002">
    <property type="protein sequence ID" value="NKZ38188.1"/>
    <property type="molecule type" value="Genomic_DNA"/>
</dbReference>
<gene>
    <name evidence="13" type="ORF">HF690_04370</name>
</gene>
<feature type="domain" description="Lumazine-binding" evidence="12">
    <location>
        <begin position="1"/>
        <end position="97"/>
    </location>
</feature>
<reference evidence="13 14" key="1">
    <citation type="journal article" date="2017" name="Int. J. Syst. Evol. Microbiol.">
        <title>Oleiagrimonas citrea sp. nov., a marine bacterium isolated from tidal flat sediment and emended description of the genus Oleiagrimonas Fang et al. 2015 and Oleiagrimonas soli.</title>
        <authorList>
            <person name="Yang S.H."/>
            <person name="Seo H.S."/>
            <person name="Seong C.N."/>
            <person name="Kwon K.K."/>
        </authorList>
    </citation>
    <scope>NUCLEOTIDE SEQUENCE [LARGE SCALE GENOMIC DNA]</scope>
    <source>
        <strain evidence="13 14">MEBiC09124</strain>
    </source>
</reference>
<evidence type="ECO:0000256" key="11">
    <source>
        <dbReference type="PROSITE-ProRule" id="PRU00524"/>
    </source>
</evidence>
<feature type="repeat" description="Lumazine-binding" evidence="11">
    <location>
        <begin position="98"/>
        <end position="194"/>
    </location>
</feature>
<evidence type="ECO:0000256" key="5">
    <source>
        <dbReference type="ARBA" id="ARBA00012827"/>
    </source>
</evidence>
<dbReference type="NCBIfam" id="TIGR00187">
    <property type="entry name" value="ribE"/>
    <property type="match status" value="1"/>
</dbReference>